<evidence type="ECO:0000313" key="3">
    <source>
        <dbReference type="RefSeq" id="XP_023973968.1"/>
    </source>
</evidence>
<dbReference type="GeneID" id="102991470"/>
<protein>
    <submittedName>
        <fullName evidence="3">Testis-expressed protein 19-like</fullName>
    </submittedName>
</protein>
<dbReference type="GO" id="GO:0005634">
    <property type="term" value="C:nucleus"/>
    <property type="evidence" value="ECO:0007669"/>
    <property type="project" value="TreeGrafter"/>
</dbReference>
<dbReference type="RefSeq" id="XP_023973968.1">
    <property type="nucleotide sequence ID" value="XM_024118200.1"/>
</dbReference>
<gene>
    <name evidence="3" type="primary">LOC102991470</name>
</gene>
<organism evidence="2 3">
    <name type="scientific">Physeter macrocephalus</name>
    <name type="common">Sperm whale</name>
    <name type="synonym">Physeter catodon</name>
    <dbReference type="NCBI Taxonomy" id="9755"/>
    <lineage>
        <taxon>Eukaryota</taxon>
        <taxon>Metazoa</taxon>
        <taxon>Chordata</taxon>
        <taxon>Craniata</taxon>
        <taxon>Vertebrata</taxon>
        <taxon>Euteleostomi</taxon>
        <taxon>Mammalia</taxon>
        <taxon>Eutheria</taxon>
        <taxon>Laurasiatheria</taxon>
        <taxon>Artiodactyla</taxon>
        <taxon>Whippomorpha</taxon>
        <taxon>Cetacea</taxon>
        <taxon>Odontoceti</taxon>
        <taxon>Physeteridae</taxon>
        <taxon>Physeter</taxon>
    </lineage>
</organism>
<dbReference type="GO" id="GO:0008584">
    <property type="term" value="P:male gonad development"/>
    <property type="evidence" value="ECO:0007669"/>
    <property type="project" value="TreeGrafter"/>
</dbReference>
<proteinExistence type="predicted"/>
<evidence type="ECO:0000313" key="2">
    <source>
        <dbReference type="Proteomes" id="UP000248484"/>
    </source>
</evidence>
<feature type="region of interest" description="Disordered" evidence="1">
    <location>
        <begin position="60"/>
        <end position="111"/>
    </location>
</feature>
<dbReference type="KEGG" id="pcad:102991470"/>
<dbReference type="AlphaFoldDB" id="A0A2Y9S5Z6"/>
<dbReference type="OrthoDB" id="9797797at2759"/>
<evidence type="ECO:0000256" key="1">
    <source>
        <dbReference type="SAM" id="MobiDB-lite"/>
    </source>
</evidence>
<dbReference type="Pfam" id="PF15553">
    <property type="entry name" value="TEX19"/>
    <property type="match status" value="1"/>
</dbReference>
<keyword evidence="2" id="KW-1185">Reference proteome</keyword>
<dbReference type="PANTHER" id="PTHR31387">
    <property type="entry name" value="TESTIS-EXPRESSED PROTEIN 19"/>
    <property type="match status" value="1"/>
</dbReference>
<dbReference type="Proteomes" id="UP000248484">
    <property type="component" value="Unplaced"/>
</dbReference>
<dbReference type="GO" id="GO:0007283">
    <property type="term" value="P:spermatogenesis"/>
    <property type="evidence" value="ECO:0007669"/>
    <property type="project" value="TreeGrafter"/>
</dbReference>
<reference evidence="3" key="1">
    <citation type="submission" date="2025-08" db="UniProtKB">
        <authorList>
            <consortium name="RefSeq"/>
        </authorList>
    </citation>
    <scope>IDENTIFICATION</scope>
    <source>
        <tissue evidence="3">Muscle</tissue>
    </source>
</reference>
<dbReference type="GO" id="GO:0001890">
    <property type="term" value="P:placenta development"/>
    <property type="evidence" value="ECO:0007669"/>
    <property type="project" value="TreeGrafter"/>
</dbReference>
<feature type="region of interest" description="Disordered" evidence="1">
    <location>
        <begin position="269"/>
        <end position="304"/>
    </location>
</feature>
<name>A0A2Y9S5Z6_PHYMC</name>
<accession>A0A2Y9S5Z6</accession>
<dbReference type="GO" id="GO:0005737">
    <property type="term" value="C:cytoplasm"/>
    <property type="evidence" value="ECO:0007669"/>
    <property type="project" value="TreeGrafter"/>
</dbReference>
<dbReference type="STRING" id="9755.ENSPCTP00005025117"/>
<dbReference type="InParanoid" id="A0A2Y9S5Z6"/>
<dbReference type="PANTHER" id="PTHR31387:SF0">
    <property type="entry name" value="TESTIS-EXPRESSED PROTEIN 19"/>
    <property type="match status" value="1"/>
</dbReference>
<dbReference type="InterPro" id="IPR029093">
    <property type="entry name" value="TEX19"/>
</dbReference>
<sequence>MCPPISMRCEAEGMSYLHTSWMYQLQHGSQLRVCFACFKAAFLDLRQLLEWEDWEDEDWDPELMGHTEGGSEQAASPGMGPSWGQGQGQPAQGGSVDWGSGTLASGPVESEEVGLDDHFVPTELEPQDATPLGLGAEDADWTQSLPWRFGGLPTCSHWPSPSPPWQEFFKGDLPPVIFMVGCYDAICLRKMKPGWALRTPGQCWKLLLEPDEVRVVRLQDAPQKQDLHRWRLSILESSPPGQNEELVPADSALLKRGFTILSYSPWTKREAEEGDSASRPQSSTQGWDPGTSGPRGPGESLAVMGASALGELPCFQTLSPGPLN</sequence>